<keyword evidence="3 6" id="KW-0812">Transmembrane</keyword>
<sequence length="765" mass="80922">MGGERAAIAEGERAQFIPADATPGDAALPESAGRPVSKRGPFAGPVRYFSRAALSRALAREVARGTPFVCLPVLLGTGAAFYFSLAREPGWVTLGFCLALVSAAAWLGRSRPVLSFLLGGLLVFSLGLVAAKLETARASATVVGSDVTTRITGRLVRLEHMASGRVRLTIALVSTQRPRLNYPPARVRLTARAAPENLRPGDGVAGLARLMSPPGPVRPGAYDFSFVSYFDRIGAVGFFLSGPQRVELEGRQPLLARAARWLETARGALAARIRTAIGGPEGEVAVAMIAGFRAGIPEEINEWLRRAGLAHILAISGLHMALVAVTVMAMLRAGAALFPAFASRVPVKKYAAAAALVMCTLYLFISGAAVAAQRSYIMLAIMLAALLFDRAAITMRNVAIAALLILLVSPHEVVGPSFQMSFAATAALVAGYAAWTEWRRQRRFHDNPPLGGVLQSIARYAFVFIAGLAATSLIAGTATALYGIWHFQRATPLALPANLAAMPLVSLVAMPAAVMAMLAMPFGLDGIFLKVMGQAIGAVIAIAEWFSRHSPLDAVGVLPLSAFIAFTAALIILVVATTRLRLLAVPLIILGFALTMMRQLPDVLVAEDGRLVGLNLGDGRLAVNRARPSGFTMEGWTRALATEEVVKPAAGGAGFSCAEGLCIARHRTGAVVAHARDADSARDACGVAMLLVLEDAAAENPCGPDVATITRRDLARRGAAAVIFDAEGRPGRVSFSFEEPWRPWHAHRAWSRAARGLPSRRERGD</sequence>
<keyword evidence="4 6" id="KW-1133">Transmembrane helix</keyword>
<dbReference type="Proteomes" id="UP001589755">
    <property type="component" value="Unassembled WGS sequence"/>
</dbReference>
<feature type="transmembrane region" description="Helical" evidence="6">
    <location>
        <begin position="65"/>
        <end position="83"/>
    </location>
</feature>
<evidence type="ECO:0000259" key="8">
    <source>
        <dbReference type="Pfam" id="PF13567"/>
    </source>
</evidence>
<comment type="caution">
    <text evidence="9">The sequence shown here is derived from an EMBL/GenBank/DDBJ whole genome shotgun (WGS) entry which is preliminary data.</text>
</comment>
<gene>
    <name evidence="9" type="ORF">ACFFJ2_02615</name>
</gene>
<keyword evidence="10" id="KW-1185">Reference proteome</keyword>
<evidence type="ECO:0000256" key="6">
    <source>
        <dbReference type="SAM" id="Phobius"/>
    </source>
</evidence>
<keyword evidence="5 6" id="KW-0472">Membrane</keyword>
<feature type="domain" description="DUF4131" evidence="8">
    <location>
        <begin position="88"/>
        <end position="237"/>
    </location>
</feature>
<feature type="transmembrane region" description="Helical" evidence="6">
    <location>
        <begin position="582"/>
        <end position="600"/>
    </location>
</feature>
<dbReference type="Pfam" id="PF13567">
    <property type="entry name" value="DUF4131"/>
    <property type="match status" value="1"/>
</dbReference>
<feature type="transmembrane region" description="Helical" evidence="6">
    <location>
        <begin position="497"/>
        <end position="520"/>
    </location>
</feature>
<feature type="transmembrane region" description="Helical" evidence="6">
    <location>
        <begin position="418"/>
        <end position="436"/>
    </location>
</feature>
<dbReference type="RefSeq" id="WP_261518544.1">
    <property type="nucleotide sequence ID" value="NZ_JAODNW010000001.1"/>
</dbReference>
<evidence type="ECO:0000256" key="4">
    <source>
        <dbReference type="ARBA" id="ARBA00022989"/>
    </source>
</evidence>
<keyword evidence="2" id="KW-1003">Cell membrane</keyword>
<dbReference type="NCBIfam" id="TIGR00360">
    <property type="entry name" value="ComEC_N-term"/>
    <property type="match status" value="1"/>
</dbReference>
<comment type="subcellular location">
    <subcellularLocation>
        <location evidence="1">Cell membrane</location>
        <topology evidence="1">Multi-pass membrane protein</topology>
    </subcellularLocation>
</comment>
<proteinExistence type="predicted"/>
<feature type="transmembrane region" description="Helical" evidence="6">
    <location>
        <begin position="351"/>
        <end position="372"/>
    </location>
</feature>
<dbReference type="InterPro" id="IPR052159">
    <property type="entry name" value="Competence_DNA_uptake"/>
</dbReference>
<evidence type="ECO:0000259" key="7">
    <source>
        <dbReference type="Pfam" id="PF03772"/>
    </source>
</evidence>
<evidence type="ECO:0000256" key="2">
    <source>
        <dbReference type="ARBA" id="ARBA00022475"/>
    </source>
</evidence>
<feature type="transmembrane region" description="Helical" evidence="6">
    <location>
        <begin position="552"/>
        <end position="575"/>
    </location>
</feature>
<protein>
    <submittedName>
        <fullName evidence="9">ComEC/Rec2 family competence protein</fullName>
    </submittedName>
</protein>
<dbReference type="PANTHER" id="PTHR30619:SF1">
    <property type="entry name" value="RECOMBINATION PROTEIN 2"/>
    <property type="match status" value="1"/>
</dbReference>
<evidence type="ECO:0000313" key="10">
    <source>
        <dbReference type="Proteomes" id="UP001589755"/>
    </source>
</evidence>
<feature type="transmembrane region" description="Helical" evidence="6">
    <location>
        <begin position="457"/>
        <end position="485"/>
    </location>
</feature>
<dbReference type="EMBL" id="JBHLXD010000003">
    <property type="protein sequence ID" value="MFC0207287.1"/>
    <property type="molecule type" value="Genomic_DNA"/>
</dbReference>
<dbReference type="PANTHER" id="PTHR30619">
    <property type="entry name" value="DNA INTERNALIZATION/COMPETENCE PROTEIN COMEC/REC2"/>
    <property type="match status" value="1"/>
</dbReference>
<evidence type="ECO:0000256" key="3">
    <source>
        <dbReference type="ARBA" id="ARBA00022692"/>
    </source>
</evidence>
<dbReference type="InterPro" id="IPR004477">
    <property type="entry name" value="ComEC_N"/>
</dbReference>
<organism evidence="9 10">
    <name type="scientific">Chelativorans intermedius</name>
    <dbReference type="NCBI Taxonomy" id="515947"/>
    <lineage>
        <taxon>Bacteria</taxon>
        <taxon>Pseudomonadati</taxon>
        <taxon>Pseudomonadota</taxon>
        <taxon>Alphaproteobacteria</taxon>
        <taxon>Hyphomicrobiales</taxon>
        <taxon>Phyllobacteriaceae</taxon>
        <taxon>Chelativorans</taxon>
    </lineage>
</organism>
<evidence type="ECO:0000256" key="1">
    <source>
        <dbReference type="ARBA" id="ARBA00004651"/>
    </source>
</evidence>
<accession>A0ABV6D3T8</accession>
<dbReference type="Pfam" id="PF03772">
    <property type="entry name" value="Competence"/>
    <property type="match status" value="1"/>
</dbReference>
<name>A0ABV6D3T8_9HYPH</name>
<feature type="transmembrane region" description="Helical" evidence="6">
    <location>
        <begin position="90"/>
        <end position="107"/>
    </location>
</feature>
<feature type="domain" description="ComEC/Rec2-related protein" evidence="7">
    <location>
        <begin position="288"/>
        <end position="576"/>
    </location>
</feature>
<reference evidence="9 10" key="1">
    <citation type="submission" date="2024-09" db="EMBL/GenBank/DDBJ databases">
        <authorList>
            <person name="Sun Q."/>
            <person name="Mori K."/>
        </authorList>
    </citation>
    <scope>NUCLEOTIDE SEQUENCE [LARGE SCALE GENOMIC DNA]</scope>
    <source>
        <strain evidence="9 10">CCM 8543</strain>
    </source>
</reference>
<feature type="transmembrane region" description="Helical" evidence="6">
    <location>
        <begin position="113"/>
        <end position="131"/>
    </location>
</feature>
<feature type="transmembrane region" description="Helical" evidence="6">
    <location>
        <begin position="379"/>
        <end position="406"/>
    </location>
</feature>
<feature type="transmembrane region" description="Helical" evidence="6">
    <location>
        <begin position="309"/>
        <end position="331"/>
    </location>
</feature>
<dbReference type="InterPro" id="IPR025405">
    <property type="entry name" value="DUF4131"/>
</dbReference>
<evidence type="ECO:0000256" key="5">
    <source>
        <dbReference type="ARBA" id="ARBA00023136"/>
    </source>
</evidence>
<feature type="transmembrane region" description="Helical" evidence="6">
    <location>
        <begin position="527"/>
        <end position="546"/>
    </location>
</feature>
<evidence type="ECO:0000313" key="9">
    <source>
        <dbReference type="EMBL" id="MFC0207287.1"/>
    </source>
</evidence>